<dbReference type="Proteomes" id="UP000007722">
    <property type="component" value="Chromosome"/>
</dbReference>
<dbReference type="EMBL" id="CP002057">
    <property type="protein sequence ID" value="ADI36161.1"/>
    <property type="molecule type" value="Genomic_DNA"/>
</dbReference>
<sequence length="116" mass="13277">MKLKICPRCEEVFLDYGQRDYYAAGKFPVIYDSGCGTLLNDAIMNNAQCSSLNTVKSKAGKISKKYNLSENKKKLFFNEIKKVKQRHPQYLDYKVIEIAINKVAEGCYDYGTSIKE</sequence>
<evidence type="ECO:0000313" key="1">
    <source>
        <dbReference type="EMBL" id="ADI36161.1"/>
    </source>
</evidence>
<dbReference type="AlphaFoldDB" id="D7DSQ1"/>
<organism evidence="1 2">
    <name type="scientific">Methanococcus voltae (strain ATCC BAA-1334 / A3)</name>
    <dbReference type="NCBI Taxonomy" id="456320"/>
    <lineage>
        <taxon>Archaea</taxon>
        <taxon>Methanobacteriati</taxon>
        <taxon>Methanobacteriota</taxon>
        <taxon>Methanomada group</taxon>
        <taxon>Methanococci</taxon>
        <taxon>Methanococcales</taxon>
        <taxon>Methanococcaceae</taxon>
        <taxon>Methanococcus</taxon>
    </lineage>
</organism>
<name>D7DSQ1_METV3</name>
<accession>D7DSQ1</accession>
<dbReference type="OrthoDB" id="61876at2157"/>
<proteinExistence type="predicted"/>
<protein>
    <submittedName>
        <fullName evidence="1">Uncharacterized protein</fullName>
    </submittedName>
</protein>
<dbReference type="eggNOG" id="arCOG06595">
    <property type="taxonomic scope" value="Archaea"/>
</dbReference>
<reference evidence="1 2" key="1">
    <citation type="submission" date="2010-05" db="EMBL/GenBank/DDBJ databases">
        <title>Complete sequence of Methanococcus voltae A3.</title>
        <authorList>
            <consortium name="US DOE Joint Genome Institute"/>
            <person name="Lucas S."/>
            <person name="Copeland A."/>
            <person name="Lapidus A."/>
            <person name="Cheng J.-F."/>
            <person name="Bruce D."/>
            <person name="Goodwin L."/>
            <person name="Pitluck S."/>
            <person name="Lowry S."/>
            <person name="Clum A."/>
            <person name="Land M."/>
            <person name="Hauser L."/>
            <person name="Kyrpides N."/>
            <person name="Mikhailova N."/>
            <person name="Whitman W.B."/>
            <person name="Woyke T."/>
        </authorList>
    </citation>
    <scope>NUCLEOTIDE SEQUENCE [LARGE SCALE GENOMIC DNA]</scope>
    <source>
        <strain evidence="2">ATCC BAA-1334 / A3</strain>
    </source>
</reference>
<evidence type="ECO:0000313" key="2">
    <source>
        <dbReference type="Proteomes" id="UP000007722"/>
    </source>
</evidence>
<dbReference type="STRING" id="456320.Mvol_0501"/>
<gene>
    <name evidence="1" type="ordered locus">Mvol_0501</name>
</gene>
<dbReference type="KEGG" id="mvo:Mvol_0501"/>
<dbReference type="HOGENOM" id="CLU_168724_0_0_2"/>
<dbReference type="InParanoid" id="D7DSQ1"/>
<keyword evidence="2" id="KW-1185">Reference proteome</keyword>